<evidence type="ECO:0000256" key="2">
    <source>
        <dbReference type="SAM" id="Phobius"/>
    </source>
</evidence>
<name>A0A109W284_ACTRD</name>
<evidence type="ECO:0000313" key="3">
    <source>
        <dbReference type="EMBL" id="AMD86766.1"/>
    </source>
</evidence>
<dbReference type="STRING" id="111015.AXF14_03040"/>
<dbReference type="AlphaFoldDB" id="A0A109W284"/>
<dbReference type="Proteomes" id="UP000065220">
    <property type="component" value="Chromosome"/>
</dbReference>
<feature type="region of interest" description="Disordered" evidence="1">
    <location>
        <begin position="1"/>
        <end position="24"/>
    </location>
</feature>
<proteinExistence type="predicted"/>
<keyword evidence="2" id="KW-0812">Transmembrane</keyword>
<keyword evidence="4" id="KW-1185">Reference proteome</keyword>
<sequence length="286" mass="29061">MSGGSAQPGPVGRPAGPAPGLAPGAGEDAALPSLTAPRALTAVGCALLVLGLVLFVYSMTSAPSVVASEARDVPTDGTTTSVDLKAEEVYGFYSQDTALRCTATGPDGEAVEVTDPIARSQSKPPQVLSMTTRGAGPYSVSCEGTRAAVLNTAEVSPARRRAENVFVVSGPTIIVGLVSAVAGTVWLVVRRRRRAVAVVSRLQSGLGADAAPAAVRPYGTPWSGQYPVPGQAQQTGQGRRPGQVEQPGRAQRPGTAPAGGYGLAPKQVVYRPSPPSGGSDGNRPRD</sequence>
<reference evidence="4" key="1">
    <citation type="submission" date="2016-02" db="EMBL/GenBank/DDBJ databases">
        <authorList>
            <person name="Holder M.E."/>
            <person name="Ajami N.J."/>
            <person name="Petrosino J.F."/>
        </authorList>
    </citation>
    <scope>NUCLEOTIDE SEQUENCE [LARGE SCALE GENOMIC DNA]</scope>
    <source>
        <strain evidence="4">CCUG 36733</strain>
    </source>
</reference>
<organism evidence="3 4">
    <name type="scientific">Actinomyces radicidentis</name>
    <dbReference type="NCBI Taxonomy" id="111015"/>
    <lineage>
        <taxon>Bacteria</taxon>
        <taxon>Bacillati</taxon>
        <taxon>Actinomycetota</taxon>
        <taxon>Actinomycetes</taxon>
        <taxon>Actinomycetales</taxon>
        <taxon>Actinomycetaceae</taxon>
        <taxon>Actinomyces</taxon>
    </lineage>
</organism>
<dbReference type="EMBL" id="CP014228">
    <property type="protein sequence ID" value="AMD86766.1"/>
    <property type="molecule type" value="Genomic_DNA"/>
</dbReference>
<evidence type="ECO:0000313" key="4">
    <source>
        <dbReference type="Proteomes" id="UP000065220"/>
    </source>
</evidence>
<gene>
    <name evidence="3" type="ORF">AXF14_03040</name>
</gene>
<feature type="transmembrane region" description="Helical" evidence="2">
    <location>
        <begin position="165"/>
        <end position="189"/>
    </location>
</feature>
<feature type="transmembrane region" description="Helical" evidence="2">
    <location>
        <begin position="39"/>
        <end position="59"/>
    </location>
</feature>
<keyword evidence="2" id="KW-0472">Membrane</keyword>
<protein>
    <submittedName>
        <fullName evidence="3">Uncharacterized protein</fullName>
    </submittedName>
</protein>
<dbReference type="KEGG" id="ard:AXF14_03040"/>
<keyword evidence="2" id="KW-1133">Transmembrane helix</keyword>
<accession>A0A109W284</accession>
<evidence type="ECO:0000256" key="1">
    <source>
        <dbReference type="SAM" id="MobiDB-lite"/>
    </source>
</evidence>
<feature type="compositionally biased region" description="Low complexity" evidence="1">
    <location>
        <begin position="7"/>
        <end position="24"/>
    </location>
</feature>
<feature type="region of interest" description="Disordered" evidence="1">
    <location>
        <begin position="221"/>
        <end position="286"/>
    </location>
</feature>